<gene>
    <name evidence="3" type="ORF">LPJ53_003156</name>
</gene>
<accession>A0A9W7Y2Q2</accession>
<dbReference type="AlphaFoldDB" id="A0A9W7Y2Q2"/>
<dbReference type="Proteomes" id="UP001149813">
    <property type="component" value="Unassembled WGS sequence"/>
</dbReference>
<dbReference type="PROSITE" id="PS50108">
    <property type="entry name" value="CRIB"/>
    <property type="match status" value="1"/>
</dbReference>
<keyword evidence="4" id="KW-1185">Reference proteome</keyword>
<evidence type="ECO:0000256" key="1">
    <source>
        <dbReference type="SAM" id="MobiDB-lite"/>
    </source>
</evidence>
<sequence>MGLFTSCFGDSDTVHSRHGRRVVTKAMIGLPSNFVHTGHLGIGSIQRDGYEVSQDSEKIRALMTQVSEELDDDNTVLAVPKEARRRAPAPPMNMGVGVAC</sequence>
<evidence type="ECO:0000313" key="4">
    <source>
        <dbReference type="Proteomes" id="UP001149813"/>
    </source>
</evidence>
<name>A0A9W7Y2Q2_9FUNG</name>
<organism evidence="3 4">
    <name type="scientific">Coemansia erecta</name>
    <dbReference type="NCBI Taxonomy" id="147472"/>
    <lineage>
        <taxon>Eukaryota</taxon>
        <taxon>Fungi</taxon>
        <taxon>Fungi incertae sedis</taxon>
        <taxon>Zoopagomycota</taxon>
        <taxon>Kickxellomycotina</taxon>
        <taxon>Kickxellomycetes</taxon>
        <taxon>Kickxellales</taxon>
        <taxon>Kickxellaceae</taxon>
        <taxon>Coemansia</taxon>
    </lineage>
</organism>
<dbReference type="InterPro" id="IPR036936">
    <property type="entry name" value="CRIB_dom_sf"/>
</dbReference>
<comment type="caution">
    <text evidence="3">The sequence shown here is derived from an EMBL/GenBank/DDBJ whole genome shotgun (WGS) entry which is preliminary data.</text>
</comment>
<dbReference type="OrthoDB" id="5559822at2759"/>
<dbReference type="EMBL" id="JANBOJ010000112">
    <property type="protein sequence ID" value="KAJ1722430.1"/>
    <property type="molecule type" value="Genomic_DNA"/>
</dbReference>
<dbReference type="Gene3D" id="3.90.810.10">
    <property type="entry name" value="CRIB domain"/>
    <property type="match status" value="1"/>
</dbReference>
<protein>
    <recommendedName>
        <fullName evidence="2">CRIB domain-containing protein</fullName>
    </recommendedName>
</protein>
<reference evidence="3" key="1">
    <citation type="submission" date="2022-07" db="EMBL/GenBank/DDBJ databases">
        <title>Phylogenomic reconstructions and comparative analyses of Kickxellomycotina fungi.</title>
        <authorList>
            <person name="Reynolds N.K."/>
            <person name="Stajich J.E."/>
            <person name="Barry K."/>
            <person name="Grigoriev I.V."/>
            <person name="Crous P."/>
            <person name="Smith M.E."/>
        </authorList>
    </citation>
    <scope>NUCLEOTIDE SEQUENCE</scope>
    <source>
        <strain evidence="3">NBRC 32514</strain>
    </source>
</reference>
<evidence type="ECO:0000313" key="3">
    <source>
        <dbReference type="EMBL" id="KAJ1722430.1"/>
    </source>
</evidence>
<proteinExistence type="predicted"/>
<dbReference type="InterPro" id="IPR000095">
    <property type="entry name" value="CRIB_dom"/>
</dbReference>
<feature type="domain" description="CRIB" evidence="2">
    <location>
        <begin position="28"/>
        <end position="41"/>
    </location>
</feature>
<feature type="region of interest" description="Disordered" evidence="1">
    <location>
        <begin position="81"/>
        <end position="100"/>
    </location>
</feature>
<evidence type="ECO:0000259" key="2">
    <source>
        <dbReference type="PROSITE" id="PS50108"/>
    </source>
</evidence>